<dbReference type="Pfam" id="PF07587">
    <property type="entry name" value="PSD1"/>
    <property type="match status" value="1"/>
</dbReference>
<feature type="coiled-coil region" evidence="5">
    <location>
        <begin position="432"/>
        <end position="459"/>
    </location>
</feature>
<dbReference type="InterPro" id="IPR022655">
    <property type="entry name" value="DUF1553"/>
</dbReference>
<dbReference type="PANTHER" id="PTHR35889:SF3">
    <property type="entry name" value="F-BOX DOMAIN-CONTAINING PROTEIN"/>
    <property type="match status" value="1"/>
</dbReference>
<dbReference type="Proteomes" id="UP001163726">
    <property type="component" value="Plasmid pCadTS8_2"/>
</dbReference>
<dbReference type="Pfam" id="PF13385">
    <property type="entry name" value="Laminin_G_3"/>
    <property type="match status" value="1"/>
</dbReference>
<dbReference type="InterPro" id="IPR011429">
    <property type="entry name" value="Cyt_c_Planctomycete-type"/>
</dbReference>
<evidence type="ECO:0000256" key="5">
    <source>
        <dbReference type="SAM" id="Coils"/>
    </source>
</evidence>
<dbReference type="InterPro" id="IPR011444">
    <property type="entry name" value="DUF1549"/>
</dbReference>
<dbReference type="SUPFAM" id="SSF49899">
    <property type="entry name" value="Concanavalin A-like lectins/glucanases"/>
    <property type="match status" value="1"/>
</dbReference>
<reference evidence="7" key="1">
    <citation type="submission" date="2022-10" db="EMBL/GenBank/DDBJ databases">
        <title>Catenovulum adriacola sp. nov. isolated in the Harbour of Susak.</title>
        <authorList>
            <person name="Schoch T."/>
            <person name="Reich S.J."/>
            <person name="Stoeferle S."/>
            <person name="Flaiz M."/>
            <person name="Kazda M."/>
            <person name="Riedel C.U."/>
            <person name="Duerre P."/>
        </authorList>
    </citation>
    <scope>NUCLEOTIDE SEQUENCE</scope>
    <source>
        <strain evidence="7">TS8</strain>
        <plasmid evidence="7">pCadTS8_2</plasmid>
    </source>
</reference>
<dbReference type="InterPro" id="IPR013320">
    <property type="entry name" value="ConA-like_dom_sf"/>
</dbReference>
<evidence type="ECO:0000256" key="4">
    <source>
        <dbReference type="PROSITE-ProRule" id="PRU00433"/>
    </source>
</evidence>
<dbReference type="Gene3D" id="2.60.120.200">
    <property type="match status" value="1"/>
</dbReference>
<dbReference type="Pfam" id="PF07583">
    <property type="entry name" value="PSCyt2"/>
    <property type="match status" value="1"/>
</dbReference>
<name>A0ABY7AR87_9ALTE</name>
<evidence type="ECO:0000256" key="1">
    <source>
        <dbReference type="ARBA" id="ARBA00022617"/>
    </source>
</evidence>
<dbReference type="RefSeq" id="WP_268076782.1">
    <property type="nucleotide sequence ID" value="NZ_CP109967.1"/>
</dbReference>
<dbReference type="SUPFAM" id="SSF46626">
    <property type="entry name" value="Cytochrome c"/>
    <property type="match status" value="1"/>
</dbReference>
<proteinExistence type="predicted"/>
<dbReference type="InterPro" id="IPR036909">
    <property type="entry name" value="Cyt_c-like_dom_sf"/>
</dbReference>
<protein>
    <submittedName>
        <fullName evidence="7">DUF1553 domain-containing protein</fullName>
    </submittedName>
</protein>
<keyword evidence="1 4" id="KW-0349">Heme</keyword>
<dbReference type="PROSITE" id="PS51007">
    <property type="entry name" value="CYTC"/>
    <property type="match status" value="1"/>
</dbReference>
<dbReference type="Pfam" id="PF07635">
    <property type="entry name" value="PSCyt1"/>
    <property type="match status" value="1"/>
</dbReference>
<keyword evidence="2 4" id="KW-0479">Metal-binding</keyword>
<keyword evidence="8" id="KW-1185">Reference proteome</keyword>
<evidence type="ECO:0000313" key="8">
    <source>
        <dbReference type="Proteomes" id="UP001163726"/>
    </source>
</evidence>
<evidence type="ECO:0000313" key="7">
    <source>
        <dbReference type="EMBL" id="WAJ72065.1"/>
    </source>
</evidence>
<dbReference type="PANTHER" id="PTHR35889">
    <property type="entry name" value="CYCLOINULO-OLIGOSACCHARIDE FRUCTANOTRANSFERASE-RELATED"/>
    <property type="match status" value="1"/>
</dbReference>
<organism evidence="7 8">
    <name type="scientific">Catenovulum adriaticum</name>
    <dbReference type="NCBI Taxonomy" id="2984846"/>
    <lineage>
        <taxon>Bacteria</taxon>
        <taxon>Pseudomonadati</taxon>
        <taxon>Pseudomonadota</taxon>
        <taxon>Gammaproteobacteria</taxon>
        <taxon>Alteromonadales</taxon>
        <taxon>Alteromonadaceae</taxon>
        <taxon>Catenovulum</taxon>
    </lineage>
</organism>
<evidence type="ECO:0000256" key="3">
    <source>
        <dbReference type="ARBA" id="ARBA00023004"/>
    </source>
</evidence>
<keyword evidence="5" id="KW-0175">Coiled coil</keyword>
<gene>
    <name evidence="7" type="ORF">OLW01_17440</name>
</gene>
<keyword evidence="3 4" id="KW-0408">Iron</keyword>
<feature type="domain" description="Cytochrome c" evidence="6">
    <location>
        <begin position="63"/>
        <end position="235"/>
    </location>
</feature>
<geneLocation type="plasmid" evidence="7 8">
    <name>pCadTS8_2</name>
</geneLocation>
<dbReference type="InterPro" id="IPR009056">
    <property type="entry name" value="Cyt_c-like_dom"/>
</dbReference>
<sequence length="1125" mass="126435">MMTKICMSANGMPIKFIQLSWSEFNMHFNHTLIANLASLNLTKSRALKTSLVLLSGVALSGCFDNAASEAEFEKPIPDVVDFNFDVKPILSDTCFLCHGPDKENAKAGLSLDTFEHATTHMTDNNQPALVAGDPDASEIFQRISSDDPQMIMPPPNSNLKLDAREKAIIKKWIEQGAEYKKHWSYIKPEKKSLPETKNTAWANNPIDQFILKQIEDNKLSPNDKADKVSLIRRVSFDLTGLPPSVEEVEQFVSDKSDNAYEKLVDRLIAKPAYGERMAQEWLDVARYADTHGYSTDYYRDMSPYRDWVIDSFNQNRKFDEFITWQLAGDLLPDPTVEQRLATAFNRVHAQNGEGGIVNEEFRVEYVKDRVQTLGTGLLGLTMHCAQCHDHKYDPISAKAYYQTGAFFNSVDESGQISYDANDIPVPTMLMPTDEQKQTLAQLEAEVANKNKALEQLVQNNHAEFESWYQQINADKSAKNKLDTSADDALIAHYPLSKSDNNQKISNKVNAKQPGKVIFGSNIKKKEGPAMQYWPATVTNQANDDRQAILLNGDDPLYFPDLNDFKRSQPFTVSIETWLPEALKEGVLFHYNKAGILYNFKGFDVGIEDNHWHVRLAHTYPFNSISLKSVKPAAREQWLSVAFSYDGSSSASGVKFYINGEPVEMRIERDNLYKEIKHTRESVLKEIALKVGARWRSRGVANAFVDNLKVFNRGLTDVELTSVTGGNGLASATKEQLFEYYNAKLSPSYKTAMAQLTQARQAYSAAKESVQEVMVMKDMQTPRQAYILLRGGYANHGEPVEPGVPETVLPFDENWPRNRLGLAKWITSKDNPLVSRVVINRYWQMLFANGIVRTPEDFGNQGKRPTHPALLDWLAVEFVESGWDVKHMIKLMVMSSTYQQSSKISETLAQKDPENTLFARAPSARLTAEMLRDNVLAASGLLVDRVGGKSVHPYQPKGIWKMNNMDYEQGHGEALYRRSMYTIYKRSAPPPNMTNFDAPMRGHSIGVRQATNTPLQALTLLNDPQVVEASRVLASNVMAAQPDVNKQLNQVFKKLTSRSASDTELKILNQMYQDILASFNQNPDKANALLKVGETQVANDLDTIQLAALSSVSNMLVSHDAAVIKR</sequence>
<dbReference type="EMBL" id="CP109967">
    <property type="protein sequence ID" value="WAJ72065.1"/>
    <property type="molecule type" value="Genomic_DNA"/>
</dbReference>
<keyword evidence="7" id="KW-0614">Plasmid</keyword>
<evidence type="ECO:0000259" key="6">
    <source>
        <dbReference type="PROSITE" id="PS51007"/>
    </source>
</evidence>
<evidence type="ECO:0000256" key="2">
    <source>
        <dbReference type="ARBA" id="ARBA00022723"/>
    </source>
</evidence>
<accession>A0ABY7AR87</accession>